<dbReference type="GO" id="GO:0005773">
    <property type="term" value="C:vacuole"/>
    <property type="evidence" value="ECO:0007669"/>
    <property type="project" value="TreeGrafter"/>
</dbReference>
<dbReference type="Pfam" id="PF16916">
    <property type="entry name" value="ZT_dimer"/>
    <property type="match status" value="1"/>
</dbReference>
<proteinExistence type="inferred from homology"/>
<feature type="region of interest" description="Disordered" evidence="9">
    <location>
        <begin position="189"/>
        <end position="246"/>
    </location>
</feature>
<dbReference type="InterPro" id="IPR050681">
    <property type="entry name" value="CDF/SLC30A"/>
</dbReference>
<keyword evidence="3" id="KW-0813">Transport</keyword>
<dbReference type="GO" id="GO:0005385">
    <property type="term" value="F:zinc ion transmembrane transporter activity"/>
    <property type="evidence" value="ECO:0007669"/>
    <property type="project" value="TreeGrafter"/>
</dbReference>
<keyword evidence="8 10" id="KW-0472">Membrane</keyword>
<feature type="compositionally biased region" description="Polar residues" evidence="9">
    <location>
        <begin position="228"/>
        <end position="241"/>
    </location>
</feature>
<evidence type="ECO:0000256" key="4">
    <source>
        <dbReference type="ARBA" id="ARBA00022692"/>
    </source>
</evidence>
<dbReference type="Proteomes" id="UP000593562">
    <property type="component" value="Unassembled WGS sequence"/>
</dbReference>
<feature type="domain" description="Cation efflux protein transmembrane" evidence="11">
    <location>
        <begin position="58"/>
        <end position="312"/>
    </location>
</feature>
<feature type="compositionally biased region" description="Basic and acidic residues" evidence="9">
    <location>
        <begin position="189"/>
        <end position="224"/>
    </location>
</feature>
<organism evidence="13 14">
    <name type="scientific">Tripterygium wilfordii</name>
    <name type="common">Thunder God vine</name>
    <dbReference type="NCBI Taxonomy" id="458696"/>
    <lineage>
        <taxon>Eukaryota</taxon>
        <taxon>Viridiplantae</taxon>
        <taxon>Streptophyta</taxon>
        <taxon>Embryophyta</taxon>
        <taxon>Tracheophyta</taxon>
        <taxon>Spermatophyta</taxon>
        <taxon>Magnoliopsida</taxon>
        <taxon>eudicotyledons</taxon>
        <taxon>Gunneridae</taxon>
        <taxon>Pentapetalae</taxon>
        <taxon>rosids</taxon>
        <taxon>fabids</taxon>
        <taxon>Celastrales</taxon>
        <taxon>Celastraceae</taxon>
        <taxon>Tripterygium</taxon>
    </lineage>
</organism>
<dbReference type="InterPro" id="IPR027469">
    <property type="entry name" value="Cation_efflux_TMD_sf"/>
</dbReference>
<protein>
    <submittedName>
        <fullName evidence="13">Metal tolerance 1 -like protein</fullName>
    </submittedName>
</protein>
<evidence type="ECO:0000256" key="7">
    <source>
        <dbReference type="ARBA" id="ARBA00023065"/>
    </source>
</evidence>
<keyword evidence="5" id="KW-0864">Zinc transport</keyword>
<evidence type="ECO:0000256" key="2">
    <source>
        <dbReference type="ARBA" id="ARBA00008873"/>
    </source>
</evidence>
<evidence type="ECO:0000256" key="9">
    <source>
        <dbReference type="SAM" id="MobiDB-lite"/>
    </source>
</evidence>
<dbReference type="InParanoid" id="A0A7J7CLI3"/>
<reference evidence="13 14" key="1">
    <citation type="journal article" date="2020" name="Nat. Commun.">
        <title>Genome of Tripterygium wilfordii and identification of cytochrome P450 involved in triptolide biosynthesis.</title>
        <authorList>
            <person name="Tu L."/>
            <person name="Su P."/>
            <person name="Zhang Z."/>
            <person name="Gao L."/>
            <person name="Wang J."/>
            <person name="Hu T."/>
            <person name="Zhou J."/>
            <person name="Zhang Y."/>
            <person name="Zhao Y."/>
            <person name="Liu Y."/>
            <person name="Song Y."/>
            <person name="Tong Y."/>
            <person name="Lu Y."/>
            <person name="Yang J."/>
            <person name="Xu C."/>
            <person name="Jia M."/>
            <person name="Peters R.J."/>
            <person name="Huang L."/>
            <person name="Gao W."/>
        </authorList>
    </citation>
    <scope>NUCLEOTIDE SEQUENCE [LARGE SCALE GENOMIC DNA]</scope>
    <source>
        <strain evidence="14">cv. XIE 37</strain>
        <tissue evidence="13">Leaf</tissue>
    </source>
</reference>
<keyword evidence="6 10" id="KW-1133">Transmembrane helix</keyword>
<feature type="transmembrane region" description="Helical" evidence="10">
    <location>
        <begin position="254"/>
        <end position="277"/>
    </location>
</feature>
<dbReference type="SUPFAM" id="SSF160240">
    <property type="entry name" value="Cation efflux protein cytoplasmic domain-like"/>
    <property type="match status" value="1"/>
</dbReference>
<dbReference type="GO" id="GO:0005886">
    <property type="term" value="C:plasma membrane"/>
    <property type="evidence" value="ECO:0007669"/>
    <property type="project" value="TreeGrafter"/>
</dbReference>
<feature type="transmembrane region" description="Helical" evidence="10">
    <location>
        <begin position="283"/>
        <end position="304"/>
    </location>
</feature>
<evidence type="ECO:0000313" key="14">
    <source>
        <dbReference type="Proteomes" id="UP000593562"/>
    </source>
</evidence>
<evidence type="ECO:0000256" key="6">
    <source>
        <dbReference type="ARBA" id="ARBA00022989"/>
    </source>
</evidence>
<feature type="transmembrane region" description="Helical" evidence="10">
    <location>
        <begin position="58"/>
        <end position="77"/>
    </location>
</feature>
<keyword evidence="7" id="KW-0406">Ion transport</keyword>
<evidence type="ECO:0000256" key="1">
    <source>
        <dbReference type="ARBA" id="ARBA00004141"/>
    </source>
</evidence>
<evidence type="ECO:0000259" key="12">
    <source>
        <dbReference type="Pfam" id="PF16916"/>
    </source>
</evidence>
<evidence type="ECO:0000256" key="10">
    <source>
        <dbReference type="SAM" id="Phobius"/>
    </source>
</evidence>
<dbReference type="Pfam" id="PF01545">
    <property type="entry name" value="Cation_efflux"/>
    <property type="match status" value="1"/>
</dbReference>
<keyword evidence="4 10" id="KW-0812">Transmembrane</keyword>
<dbReference type="OrthoDB" id="9944568at2759"/>
<dbReference type="InterPro" id="IPR058533">
    <property type="entry name" value="Cation_efflux_TM"/>
</dbReference>
<comment type="caution">
    <text evidence="13">The sequence shown here is derived from an EMBL/GenBank/DDBJ whole genome shotgun (WGS) entry which is preliminary data.</text>
</comment>
<dbReference type="SUPFAM" id="SSF161111">
    <property type="entry name" value="Cation efflux protein transmembrane domain-like"/>
    <property type="match status" value="1"/>
</dbReference>
<evidence type="ECO:0000256" key="8">
    <source>
        <dbReference type="ARBA" id="ARBA00023136"/>
    </source>
</evidence>
<dbReference type="AlphaFoldDB" id="A0A7J7CLI3"/>
<dbReference type="EMBL" id="JAAARO010000015">
    <property type="protein sequence ID" value="KAF5734937.1"/>
    <property type="molecule type" value="Genomic_DNA"/>
</dbReference>
<dbReference type="InterPro" id="IPR027470">
    <property type="entry name" value="Cation_efflux_CTD"/>
</dbReference>
<comment type="similarity">
    <text evidence="2">Belongs to the cation diffusion facilitator (CDF) transporter (TC 2.A.4) family. SLC30A subfamily.</text>
</comment>
<evidence type="ECO:0000259" key="11">
    <source>
        <dbReference type="Pfam" id="PF01545"/>
    </source>
</evidence>
<sequence>MEAQISEHGQIIEVCGDVSAMGASSGGNKICGEAPCGFSDAKSSSKDSKERSASMRKLLIVVVLCVVFMSVEVVGGIKANSLAILTDAAHLLSDVAAIGISLFSLWASGWEATPRQSYGFFRIEILGALVSIQLIWLLTGILVYEAIARLIHDTGEVQGFLMFLVSAFGLVVNIVMALLLGHDHGHNHGHGHDHGLGGDNHGHRDHGHSHEDHHHHGHEADHSEPLLGTSSEGEKNSNNGPRQKKQRNINVQGAYLHVLGDSIQSVGVMIGGAIIWYKPEWKVIDLICTLIFSVIVLGTTIRMLRNILEVLMESTPREIDAIKLEKDLYDMDEVVAIHELHIWAITVGKVLLACHVKIKPEADADMVLDKVVDYIRRKYNISHVTIQIERQ</sequence>
<dbReference type="FunCoup" id="A0A7J7CLI3">
    <property type="interactions" value="498"/>
</dbReference>
<dbReference type="NCBIfam" id="TIGR01297">
    <property type="entry name" value="CDF"/>
    <property type="match status" value="1"/>
</dbReference>
<dbReference type="Gene3D" id="1.20.1510.10">
    <property type="entry name" value="Cation efflux protein transmembrane domain"/>
    <property type="match status" value="1"/>
</dbReference>
<dbReference type="InterPro" id="IPR036837">
    <property type="entry name" value="Cation_efflux_CTD_sf"/>
</dbReference>
<keyword evidence="14" id="KW-1185">Reference proteome</keyword>
<feature type="transmembrane region" description="Helical" evidence="10">
    <location>
        <begin position="89"/>
        <end position="108"/>
    </location>
</feature>
<dbReference type="PANTHER" id="PTHR11562">
    <property type="entry name" value="CATION EFFLUX PROTEIN/ ZINC TRANSPORTER"/>
    <property type="match status" value="1"/>
</dbReference>
<evidence type="ECO:0000313" key="13">
    <source>
        <dbReference type="EMBL" id="KAF5734937.1"/>
    </source>
</evidence>
<accession>A0A7J7CLI3</accession>
<evidence type="ECO:0000256" key="3">
    <source>
        <dbReference type="ARBA" id="ARBA00022448"/>
    </source>
</evidence>
<keyword evidence="5" id="KW-0862">Zinc</keyword>
<feature type="transmembrane region" description="Helical" evidence="10">
    <location>
        <begin position="159"/>
        <end position="180"/>
    </location>
</feature>
<name>A0A7J7CLI3_TRIWF</name>
<evidence type="ECO:0000256" key="5">
    <source>
        <dbReference type="ARBA" id="ARBA00022906"/>
    </source>
</evidence>
<dbReference type="InterPro" id="IPR002524">
    <property type="entry name" value="Cation_efflux"/>
</dbReference>
<gene>
    <name evidence="13" type="ORF">HS088_TW15G00434</name>
</gene>
<comment type="subcellular location">
    <subcellularLocation>
        <location evidence="1">Membrane</location>
        <topology evidence="1">Multi-pass membrane protein</topology>
    </subcellularLocation>
</comment>
<feature type="domain" description="Cation efflux protein cytoplasmic" evidence="12">
    <location>
        <begin position="316"/>
        <end position="390"/>
    </location>
</feature>
<feature type="transmembrane region" description="Helical" evidence="10">
    <location>
        <begin position="120"/>
        <end position="147"/>
    </location>
</feature>
<dbReference type="PANTHER" id="PTHR11562:SF100">
    <property type="entry name" value="METAL TOLERANCE PROTEIN A2"/>
    <property type="match status" value="1"/>
</dbReference>